<feature type="domain" description="4Fe-4S ferredoxin-type" evidence="8">
    <location>
        <begin position="237"/>
        <end position="260"/>
    </location>
</feature>
<dbReference type="PANTHER" id="PTHR30224:SF4">
    <property type="entry name" value="ELECTRON TRANSPORT PROTEIN YCCM-RELATED"/>
    <property type="match status" value="1"/>
</dbReference>
<dbReference type="Pfam" id="PF13237">
    <property type="entry name" value="Fer4_10"/>
    <property type="match status" value="1"/>
</dbReference>
<evidence type="ECO:0000256" key="2">
    <source>
        <dbReference type="ARBA" id="ARBA00022475"/>
    </source>
</evidence>
<evidence type="ECO:0000259" key="8">
    <source>
        <dbReference type="PROSITE" id="PS51379"/>
    </source>
</evidence>
<gene>
    <name evidence="9" type="ORF">Tfer_2185</name>
</gene>
<dbReference type="SUPFAM" id="SSF54862">
    <property type="entry name" value="4Fe-4S ferredoxins"/>
    <property type="match status" value="1"/>
</dbReference>
<evidence type="ECO:0000313" key="10">
    <source>
        <dbReference type="Proteomes" id="UP000037175"/>
    </source>
</evidence>
<dbReference type="PROSITE" id="PS00198">
    <property type="entry name" value="4FE4S_FER_1"/>
    <property type="match status" value="2"/>
</dbReference>
<feature type="transmembrane region" description="Helical" evidence="7">
    <location>
        <begin position="91"/>
        <end position="109"/>
    </location>
</feature>
<keyword evidence="3" id="KW-0479">Metal-binding</keyword>
<dbReference type="InterPro" id="IPR017900">
    <property type="entry name" value="4Fe4S_Fe_S_CS"/>
</dbReference>
<dbReference type="EMBL" id="LGTE01000015">
    <property type="protein sequence ID" value="KNZ69239.1"/>
    <property type="molecule type" value="Genomic_DNA"/>
</dbReference>
<dbReference type="AlphaFoldDB" id="A0A0L6W2D2"/>
<proteinExistence type="predicted"/>
<dbReference type="GO" id="GO:0051536">
    <property type="term" value="F:iron-sulfur cluster binding"/>
    <property type="evidence" value="ECO:0007669"/>
    <property type="project" value="UniProtKB-KW"/>
</dbReference>
<comment type="caution">
    <text evidence="9">The sequence shown here is derived from an EMBL/GenBank/DDBJ whole genome shotgun (WGS) entry which is preliminary data.</text>
</comment>
<dbReference type="Pfam" id="PF12801">
    <property type="entry name" value="Fer4_5"/>
    <property type="match status" value="2"/>
</dbReference>
<keyword evidence="4" id="KW-0408">Iron</keyword>
<dbReference type="GO" id="GO:0046872">
    <property type="term" value="F:metal ion binding"/>
    <property type="evidence" value="ECO:0007669"/>
    <property type="project" value="UniProtKB-KW"/>
</dbReference>
<accession>A0A0L6W2D2</accession>
<keyword evidence="5" id="KW-0411">Iron-sulfur</keyword>
<evidence type="ECO:0000256" key="7">
    <source>
        <dbReference type="SAM" id="Phobius"/>
    </source>
</evidence>
<evidence type="ECO:0000313" key="9">
    <source>
        <dbReference type="EMBL" id="KNZ69239.1"/>
    </source>
</evidence>
<feature type="transmembrane region" description="Helical" evidence="7">
    <location>
        <begin position="29"/>
        <end position="46"/>
    </location>
</feature>
<evidence type="ECO:0000256" key="3">
    <source>
        <dbReference type="ARBA" id="ARBA00022723"/>
    </source>
</evidence>
<comment type="subcellular location">
    <subcellularLocation>
        <location evidence="1">Cell membrane</location>
    </subcellularLocation>
</comment>
<keyword evidence="6 7" id="KW-0472">Membrane</keyword>
<evidence type="ECO:0000256" key="5">
    <source>
        <dbReference type="ARBA" id="ARBA00023014"/>
    </source>
</evidence>
<reference evidence="10" key="1">
    <citation type="submission" date="2015-07" db="EMBL/GenBank/DDBJ databases">
        <title>Complete Genome of Thermincola ferriacetica strain Z-0001T.</title>
        <authorList>
            <person name="Lusk B."/>
            <person name="Badalamenti J.P."/>
            <person name="Parameswaran P."/>
            <person name="Bond D.R."/>
            <person name="Torres C.I."/>
        </authorList>
    </citation>
    <scope>NUCLEOTIDE SEQUENCE [LARGE SCALE GENOMIC DNA]</scope>
    <source>
        <strain evidence="10">Z-0001</strain>
    </source>
</reference>
<dbReference type="Gene3D" id="3.30.70.20">
    <property type="match status" value="1"/>
</dbReference>
<evidence type="ECO:0000256" key="6">
    <source>
        <dbReference type="ARBA" id="ARBA00023136"/>
    </source>
</evidence>
<feature type="transmembrane region" description="Helical" evidence="7">
    <location>
        <begin position="148"/>
        <end position="167"/>
    </location>
</feature>
<dbReference type="Proteomes" id="UP000037175">
    <property type="component" value="Unassembled WGS sequence"/>
</dbReference>
<feature type="transmembrane region" description="Helical" evidence="7">
    <location>
        <begin position="220"/>
        <end position="241"/>
    </location>
</feature>
<feature type="transmembrane region" description="Helical" evidence="7">
    <location>
        <begin position="191"/>
        <end position="213"/>
    </location>
</feature>
<evidence type="ECO:0000256" key="1">
    <source>
        <dbReference type="ARBA" id="ARBA00004236"/>
    </source>
</evidence>
<protein>
    <submittedName>
        <fullName evidence="9">4Fe-4S ferredoxin</fullName>
    </submittedName>
</protein>
<sequence>MYMRLNLEQNLSRYPLAAKLYRQLTLRKAVQFAVAFIMLYAAWEFYHFVEYIRGSGLGPAPHRPPVAEGFLPIAAVLAFKALFALKEIDPIHPAGLMIFIATLTTAWVFRRALCSWICPIGTLSETLGQLGRKLIGRNLNVPKWLDRLLLGIKYLLFFYVVKMILLIPTDEAVAFMKIPYYAVSDIKMFDMFMNLGVKALSIILVLAVLSVLIKSFWCRYLCPYGALLGVLGFLSPIFLTINHDTCHNCGACNRVCPNRVDVQGKKRLVASTECTGCTSCVSACPQKGTLQFKLFGLLPISPLVFSLGFLSLFFGIILWAKLTGHWETNLTIENYRAIDQMMSGGFGGM</sequence>
<keyword evidence="2" id="KW-1003">Cell membrane</keyword>
<keyword evidence="7" id="KW-1133">Transmembrane helix</keyword>
<name>A0A0L6W2D2_9FIRM</name>
<dbReference type="PANTHER" id="PTHR30224">
    <property type="entry name" value="ELECTRON TRANSPORT PROTEIN"/>
    <property type="match status" value="1"/>
</dbReference>
<keyword evidence="10" id="KW-1185">Reference proteome</keyword>
<organism evidence="9 10">
    <name type="scientific">Thermincola ferriacetica</name>
    <dbReference type="NCBI Taxonomy" id="281456"/>
    <lineage>
        <taxon>Bacteria</taxon>
        <taxon>Bacillati</taxon>
        <taxon>Bacillota</taxon>
        <taxon>Clostridia</taxon>
        <taxon>Eubacteriales</taxon>
        <taxon>Thermincolaceae</taxon>
        <taxon>Thermincola</taxon>
    </lineage>
</organism>
<dbReference type="PROSITE" id="PS51379">
    <property type="entry name" value="4FE4S_FER_2"/>
    <property type="match status" value="2"/>
</dbReference>
<dbReference type="GO" id="GO:0005886">
    <property type="term" value="C:plasma membrane"/>
    <property type="evidence" value="ECO:0007669"/>
    <property type="project" value="UniProtKB-SubCell"/>
</dbReference>
<dbReference type="InterPro" id="IPR052378">
    <property type="entry name" value="NosR_regulator"/>
</dbReference>
<evidence type="ECO:0000256" key="4">
    <source>
        <dbReference type="ARBA" id="ARBA00023004"/>
    </source>
</evidence>
<feature type="transmembrane region" description="Helical" evidence="7">
    <location>
        <begin position="300"/>
        <end position="320"/>
    </location>
</feature>
<keyword evidence="7" id="KW-0812">Transmembrane</keyword>
<dbReference type="InterPro" id="IPR017896">
    <property type="entry name" value="4Fe4S_Fe-S-bd"/>
</dbReference>
<feature type="domain" description="4Fe-4S ferredoxin-type" evidence="8">
    <location>
        <begin position="265"/>
        <end position="295"/>
    </location>
</feature>